<gene>
    <name evidence="1" type="ORF">PSTG_13798</name>
</gene>
<reference evidence="2" key="1">
    <citation type="submission" date="2014-03" db="EMBL/GenBank/DDBJ databases">
        <title>The Genome Sequence of Puccinia striiformis f. sp. tritici PST-78.</title>
        <authorList>
            <consortium name="The Broad Institute Genome Sequencing Platform"/>
            <person name="Cuomo C."/>
            <person name="Hulbert S."/>
            <person name="Chen X."/>
            <person name="Walker B."/>
            <person name="Young S.K."/>
            <person name="Zeng Q."/>
            <person name="Gargeya S."/>
            <person name="Fitzgerald M."/>
            <person name="Haas B."/>
            <person name="Abouelleil A."/>
            <person name="Alvarado L."/>
            <person name="Arachchi H.M."/>
            <person name="Berlin A.M."/>
            <person name="Chapman S.B."/>
            <person name="Goldberg J."/>
            <person name="Griggs A."/>
            <person name="Gujja S."/>
            <person name="Hansen M."/>
            <person name="Howarth C."/>
            <person name="Imamovic A."/>
            <person name="Larimer J."/>
            <person name="McCowan C."/>
            <person name="Montmayeur A."/>
            <person name="Murphy C."/>
            <person name="Neiman D."/>
            <person name="Pearson M."/>
            <person name="Priest M."/>
            <person name="Roberts A."/>
            <person name="Saif S."/>
            <person name="Shea T."/>
            <person name="Sisk P."/>
            <person name="Sykes S."/>
            <person name="Wortman J."/>
            <person name="Nusbaum C."/>
            <person name="Birren B."/>
        </authorList>
    </citation>
    <scope>NUCLEOTIDE SEQUENCE [LARGE SCALE GENOMIC DNA]</scope>
    <source>
        <strain evidence="2">race PST-78</strain>
    </source>
</reference>
<comment type="caution">
    <text evidence="1">The sequence shown here is derived from an EMBL/GenBank/DDBJ whole genome shotgun (WGS) entry which is preliminary data.</text>
</comment>
<proteinExistence type="predicted"/>
<dbReference type="Proteomes" id="UP000054564">
    <property type="component" value="Unassembled WGS sequence"/>
</dbReference>
<accession>A0A0L0V0K8</accession>
<dbReference type="EMBL" id="AJIL01000153">
    <property type="protein sequence ID" value="KNE92817.1"/>
    <property type="molecule type" value="Genomic_DNA"/>
</dbReference>
<dbReference type="OrthoDB" id="2507532at2759"/>
<organism evidence="1 2">
    <name type="scientific">Puccinia striiformis f. sp. tritici PST-78</name>
    <dbReference type="NCBI Taxonomy" id="1165861"/>
    <lineage>
        <taxon>Eukaryota</taxon>
        <taxon>Fungi</taxon>
        <taxon>Dikarya</taxon>
        <taxon>Basidiomycota</taxon>
        <taxon>Pucciniomycotina</taxon>
        <taxon>Pucciniomycetes</taxon>
        <taxon>Pucciniales</taxon>
        <taxon>Pucciniaceae</taxon>
        <taxon>Puccinia</taxon>
    </lineage>
</organism>
<dbReference type="AlphaFoldDB" id="A0A0L0V0K8"/>
<keyword evidence="2" id="KW-1185">Reference proteome</keyword>
<evidence type="ECO:0000313" key="1">
    <source>
        <dbReference type="EMBL" id="KNE92817.1"/>
    </source>
</evidence>
<sequence length="571" mass="63454">MQSQTEKAALTITPKILNSYGTTSNQEIQLWASRKIPLTIMMVRDLVKVLGPLNPLEQGYADFGITTLTASLSTCVTQLEAGDHDQIMFAFIEALNQCVHALERSPSTIITTFPCIPTHAEAAFKHQTHAVSVINIQKAIFIDNGLNKHDLGQLIGLWTTIGLEGRTALACKCLILARPELTKGKQKTERGGKKQLESNNKAKVTVVLDHVLNPLHHTLTQNTRLSFPEDVDPPQHLYFFLEVTSIINDQAKQVYMGSTIWPFQLELHGTTYTIFACGFWNRRHYWCKVLQSGEGDIIGVWLHANLQNDGLARMVNKDPQSLGGALPLTSWVMYSRAWTLEEEEHVTQSSKKIVKDHPKAPGEAPFVHLSKLLQLPAQSTRELAVNFLNQMVVDSANQSPTLSADQAQFNFGLLQSKRVKPTAKLFNPEGERVEALDGDLFECPEESIHPNLRSAKPAEDLVSTPHKLVIPPEVLVLPPEEPVIPPRVLVLCPEELFIPPEVLGKATETVLKSPAYSVQFAEDSVKLPDLDQIKTEEECVQPPATTCTYPVWNYSLGGVRAWRGNSQLVRG</sequence>
<protein>
    <submittedName>
        <fullName evidence="1">Uncharacterized protein</fullName>
    </submittedName>
</protein>
<evidence type="ECO:0000313" key="2">
    <source>
        <dbReference type="Proteomes" id="UP000054564"/>
    </source>
</evidence>
<name>A0A0L0V0K8_9BASI</name>